<dbReference type="GO" id="GO:0030688">
    <property type="term" value="C:preribosome, small subunit precursor"/>
    <property type="evidence" value="ECO:0007669"/>
    <property type="project" value="TreeGrafter"/>
</dbReference>
<dbReference type="Pfam" id="PF22493">
    <property type="entry name" value="PUF_NOP9"/>
    <property type="match status" value="1"/>
</dbReference>
<dbReference type="GO" id="GO:0030686">
    <property type="term" value="C:90S preribosome"/>
    <property type="evidence" value="ECO:0007669"/>
    <property type="project" value="TreeGrafter"/>
</dbReference>
<dbReference type="GO" id="GO:0000480">
    <property type="term" value="P:endonucleolytic cleavage in 5'-ETS of tricistronic rRNA transcript (SSU-rRNA, 5.8S rRNA, LSU-rRNA)"/>
    <property type="evidence" value="ECO:0007669"/>
    <property type="project" value="TreeGrafter"/>
</dbReference>
<accession>A0A915BYU6</accession>
<name>A0A915BYU6_PARUN</name>
<dbReference type="GO" id="GO:0003723">
    <property type="term" value="F:RNA binding"/>
    <property type="evidence" value="ECO:0007669"/>
    <property type="project" value="InterPro"/>
</dbReference>
<dbReference type="InterPro" id="IPR001313">
    <property type="entry name" value="Pumilio_RNA-bd_rpt"/>
</dbReference>
<dbReference type="AlphaFoldDB" id="A0A915BYU6"/>
<keyword evidence="4" id="KW-1185">Reference proteome</keyword>
<dbReference type="PANTHER" id="PTHR13102">
    <property type="entry name" value="NUCLEOLAR PROTEIN 9"/>
    <property type="match status" value="1"/>
</dbReference>
<evidence type="ECO:0000313" key="5">
    <source>
        <dbReference type="WBParaSite" id="PgR068_g056_t01"/>
    </source>
</evidence>
<dbReference type="GO" id="GO:0000056">
    <property type="term" value="P:ribosomal small subunit export from nucleus"/>
    <property type="evidence" value="ECO:0007669"/>
    <property type="project" value="TreeGrafter"/>
</dbReference>
<proteinExistence type="predicted"/>
<evidence type="ECO:0000313" key="4">
    <source>
        <dbReference type="Proteomes" id="UP000887569"/>
    </source>
</evidence>
<evidence type="ECO:0000256" key="3">
    <source>
        <dbReference type="SAM" id="MobiDB-lite"/>
    </source>
</evidence>
<dbReference type="InterPro" id="IPR016024">
    <property type="entry name" value="ARM-type_fold"/>
</dbReference>
<dbReference type="GO" id="GO:0000447">
    <property type="term" value="P:endonucleolytic cleavage in ITS1 to separate SSU-rRNA from 5.8S rRNA and LSU-rRNA from tricistronic rRNA transcript (SSU-rRNA, 5.8S rRNA, LSU-rRNA)"/>
    <property type="evidence" value="ECO:0007669"/>
    <property type="project" value="TreeGrafter"/>
</dbReference>
<feature type="compositionally biased region" description="Basic and acidic residues" evidence="3">
    <location>
        <begin position="70"/>
        <end position="109"/>
    </location>
</feature>
<evidence type="ECO:0000256" key="2">
    <source>
        <dbReference type="PROSITE-ProRule" id="PRU00317"/>
    </source>
</evidence>
<feature type="repeat" description="Pumilio" evidence="2">
    <location>
        <begin position="394"/>
        <end position="431"/>
    </location>
</feature>
<reference evidence="5" key="1">
    <citation type="submission" date="2022-11" db="UniProtKB">
        <authorList>
            <consortium name="WormBaseParasite"/>
        </authorList>
    </citation>
    <scope>IDENTIFICATION</scope>
</reference>
<keyword evidence="1" id="KW-0677">Repeat</keyword>
<dbReference type="PANTHER" id="PTHR13102:SF0">
    <property type="entry name" value="NUCLEOLAR PROTEIN 9"/>
    <property type="match status" value="1"/>
</dbReference>
<dbReference type="GO" id="GO:0005730">
    <property type="term" value="C:nucleolus"/>
    <property type="evidence" value="ECO:0007669"/>
    <property type="project" value="TreeGrafter"/>
</dbReference>
<dbReference type="SUPFAM" id="SSF48371">
    <property type="entry name" value="ARM repeat"/>
    <property type="match status" value="2"/>
</dbReference>
<organism evidence="4 5">
    <name type="scientific">Parascaris univalens</name>
    <name type="common">Nematode worm</name>
    <dbReference type="NCBI Taxonomy" id="6257"/>
    <lineage>
        <taxon>Eukaryota</taxon>
        <taxon>Metazoa</taxon>
        <taxon>Ecdysozoa</taxon>
        <taxon>Nematoda</taxon>
        <taxon>Chromadorea</taxon>
        <taxon>Rhabditida</taxon>
        <taxon>Spirurina</taxon>
        <taxon>Ascaridomorpha</taxon>
        <taxon>Ascaridoidea</taxon>
        <taxon>Ascarididae</taxon>
        <taxon>Parascaris</taxon>
    </lineage>
</organism>
<dbReference type="InterPro" id="IPR040000">
    <property type="entry name" value="NOP9"/>
</dbReference>
<dbReference type="PROSITE" id="PS50302">
    <property type="entry name" value="PUM"/>
    <property type="match status" value="1"/>
</dbReference>
<dbReference type="GO" id="GO:0000472">
    <property type="term" value="P:endonucleolytic cleavage to generate mature 5'-end of SSU-rRNA from (SSU-rRNA, 5.8S rRNA, LSU-rRNA)"/>
    <property type="evidence" value="ECO:0007669"/>
    <property type="project" value="TreeGrafter"/>
</dbReference>
<feature type="region of interest" description="Disordered" evidence="3">
    <location>
        <begin position="1"/>
        <end position="22"/>
    </location>
</feature>
<dbReference type="InterPro" id="IPR011989">
    <property type="entry name" value="ARM-like"/>
</dbReference>
<dbReference type="Proteomes" id="UP000887569">
    <property type="component" value="Unplaced"/>
</dbReference>
<dbReference type="WBParaSite" id="PgR068_g056_t01">
    <property type="protein sequence ID" value="PgR068_g056_t01"/>
    <property type="gene ID" value="PgR068_g056"/>
</dbReference>
<feature type="region of interest" description="Disordered" evidence="3">
    <location>
        <begin position="42"/>
        <end position="116"/>
    </location>
</feature>
<evidence type="ECO:0000256" key="1">
    <source>
        <dbReference type="ARBA" id="ARBA00022737"/>
    </source>
</evidence>
<protein>
    <submittedName>
        <fullName evidence="5">MI domain-containing protein</fullName>
    </submittedName>
</protein>
<dbReference type="Gene3D" id="1.25.10.10">
    <property type="entry name" value="Leucine-rich Repeat Variant"/>
    <property type="match status" value="2"/>
</dbReference>
<sequence>MTRKRKQTENMQQAEISVPIFSHHADATYNRQYLSSSAGYGSLKKAKASSNYDGNEFNGYDSSKRRKKASRNDRLENNDFKSEFERKYGYEKRQMHRTNDRKDEKREGEHEIEETNESMKTFPNELVSYLQKCTSSIEEDPDEMGETIREKCLEECSGMEMELCFYESSSRLIEKIFKGSRKGACRWIETFLKLKKTRQFEALCTGCACRCLETLIFALSTSLDVQMIEQLTDLIVDGWNDLVVDTNASRFIRSLIRVILELPKLVYNSSKSIGGQLDLFPKEWSNKEEQKRKKAKESLRNLQMRRNFEKIINLALDYNSMHDFMDMEAVSLLMQEIIEYDYFLKTAKINEFLTRSLEYPMSVLKQWKGRQSSRVWQVIVKRVNEDGRQSLYHSILNGKLLELALDNCANFVAQDFIASADSEELAADIFDELLDSLIDI</sequence>